<comment type="caution">
    <text evidence="2">The sequence shown here is derived from an EMBL/GenBank/DDBJ whole genome shotgun (WGS) entry which is preliminary data.</text>
</comment>
<evidence type="ECO:0000313" key="2">
    <source>
        <dbReference type="EMBL" id="KAE8997184.1"/>
    </source>
</evidence>
<proteinExistence type="predicted"/>
<reference evidence="2 3" key="1">
    <citation type="submission" date="2018-09" db="EMBL/GenBank/DDBJ databases">
        <title>Genomic investigation of the strawberry pathogen Phytophthora fragariae indicates pathogenicity is determined by transcriptional variation in three key races.</title>
        <authorList>
            <person name="Adams T.M."/>
            <person name="Armitage A.D."/>
            <person name="Sobczyk M.K."/>
            <person name="Bates H.J."/>
            <person name="Dunwell J.M."/>
            <person name="Nellist C.F."/>
            <person name="Harrison R.J."/>
        </authorList>
    </citation>
    <scope>NUCLEOTIDE SEQUENCE [LARGE SCALE GENOMIC DNA]</scope>
    <source>
        <strain evidence="2 3">SCRP249</strain>
    </source>
</reference>
<gene>
    <name evidence="2" type="ORF">PR001_g19652</name>
</gene>
<evidence type="ECO:0000313" key="3">
    <source>
        <dbReference type="Proteomes" id="UP000429607"/>
    </source>
</evidence>
<sequence>MASSGRRPHGEQRTQVRPTSAWSIRSRRCALCQQFYNSGFRDNVPSGELLRARRMLMDRSTEDDDPTSRMIRKGFDQFLADLAREREALDISQRTMPLDVCAFCVQFLPSSYNTSGDGEEEQRVLSPTSYAVRAAPPSELMAGRCSTGGQMHSSLVIQHQFPTKSTASAALGKSPRAARMAARAHQPRSCSRPAPSASPTYRLLSTDATRVLRIESPAAALHSMSMGHEYNQHRGILTASDVIGNLRVQEKQQTTAILRAESSKREAFYHQRASSAKLAQKMARERDERMTGSVKPESHQHQNIVDALIRGAGTLYTGVVVAQQENKPPASAPRTSLTAAGSKIVTKKHGRHFKTELFFPTIPSRSAPQKSSRS</sequence>
<dbReference type="Proteomes" id="UP000429607">
    <property type="component" value="Unassembled WGS sequence"/>
</dbReference>
<accession>A0A6A3JYA8</accession>
<dbReference type="EMBL" id="QXFV01001851">
    <property type="protein sequence ID" value="KAE8997184.1"/>
    <property type="molecule type" value="Genomic_DNA"/>
</dbReference>
<dbReference type="AlphaFoldDB" id="A0A6A3JYA8"/>
<evidence type="ECO:0000256" key="1">
    <source>
        <dbReference type="SAM" id="MobiDB-lite"/>
    </source>
</evidence>
<protein>
    <submittedName>
        <fullName evidence="2">Uncharacterized protein</fullName>
    </submittedName>
</protein>
<feature type="region of interest" description="Disordered" evidence="1">
    <location>
        <begin position="326"/>
        <end position="346"/>
    </location>
</feature>
<organism evidence="2 3">
    <name type="scientific">Phytophthora rubi</name>
    <dbReference type="NCBI Taxonomy" id="129364"/>
    <lineage>
        <taxon>Eukaryota</taxon>
        <taxon>Sar</taxon>
        <taxon>Stramenopiles</taxon>
        <taxon>Oomycota</taxon>
        <taxon>Peronosporomycetes</taxon>
        <taxon>Peronosporales</taxon>
        <taxon>Peronosporaceae</taxon>
        <taxon>Phytophthora</taxon>
    </lineage>
</organism>
<name>A0A6A3JYA8_9STRA</name>